<evidence type="ECO:0000256" key="3">
    <source>
        <dbReference type="ARBA" id="ARBA00023235"/>
    </source>
</evidence>
<evidence type="ECO:0000256" key="1">
    <source>
        <dbReference type="ARBA" id="ARBA00002388"/>
    </source>
</evidence>
<name>A0A7Y0L3L5_9FIRM</name>
<evidence type="ECO:0000259" key="5">
    <source>
        <dbReference type="PROSITE" id="PS50072"/>
    </source>
</evidence>
<organism evidence="6 7">
    <name type="scientific">Sulfobacillus harzensis</name>
    <dbReference type="NCBI Taxonomy" id="2729629"/>
    <lineage>
        <taxon>Bacteria</taxon>
        <taxon>Bacillati</taxon>
        <taxon>Bacillota</taxon>
        <taxon>Clostridia</taxon>
        <taxon>Eubacteriales</taxon>
        <taxon>Clostridiales Family XVII. Incertae Sedis</taxon>
        <taxon>Sulfobacillus</taxon>
    </lineage>
</organism>
<dbReference type="EMBL" id="JABBVZ010000020">
    <property type="protein sequence ID" value="NMP22312.1"/>
    <property type="molecule type" value="Genomic_DNA"/>
</dbReference>
<proteinExistence type="inferred from homology"/>
<keyword evidence="7" id="KW-1185">Reference proteome</keyword>
<dbReference type="PRINTS" id="PR00153">
    <property type="entry name" value="CSAPPISMRASE"/>
</dbReference>
<dbReference type="InterPro" id="IPR044666">
    <property type="entry name" value="Cyclophilin_A-like"/>
</dbReference>
<dbReference type="InterPro" id="IPR002130">
    <property type="entry name" value="Cyclophilin-type_PPIase_dom"/>
</dbReference>
<accession>A0A7Y0L3L5</accession>
<dbReference type="Pfam" id="PF00160">
    <property type="entry name" value="Pro_isomerase"/>
    <property type="match status" value="1"/>
</dbReference>
<dbReference type="GO" id="GO:0003755">
    <property type="term" value="F:peptidyl-prolyl cis-trans isomerase activity"/>
    <property type="evidence" value="ECO:0007669"/>
    <property type="project" value="UniProtKB-UniRule"/>
</dbReference>
<evidence type="ECO:0000313" key="7">
    <source>
        <dbReference type="Proteomes" id="UP000533476"/>
    </source>
</evidence>
<dbReference type="PROSITE" id="PS50072">
    <property type="entry name" value="CSA_PPIASE_2"/>
    <property type="match status" value="1"/>
</dbReference>
<sequence length="244" mass="26204">MKLVERRLNRRPIPLNKRALIASLLALGLSGCGVTSVQSAHAPTKANKSHKETATTQQLRWNSAPAMALNPHDSYQATLHTTAGTIVIQLFSQKDPVAVNNFVFLANHGFFNGNQFFRVIKSFVIQTGDPLNNGTGGPGYTWNAELPPPFPYQPGIVAMAVSESGPNTNGSQFFICTGSQSEELNSNPEYTELGRVVKGWSTVLKIASGAVTTNPVTNEDSYPVHPYTITSVTIQSTPSTGSTS</sequence>
<dbReference type="PANTHER" id="PTHR45625">
    <property type="entry name" value="PEPTIDYL-PROLYL CIS-TRANS ISOMERASE-RELATED"/>
    <property type="match status" value="1"/>
</dbReference>
<dbReference type="PROSITE" id="PS51257">
    <property type="entry name" value="PROKAR_LIPOPROTEIN"/>
    <property type="match status" value="1"/>
</dbReference>
<keyword evidence="2 4" id="KW-0697">Rotamase</keyword>
<dbReference type="Gene3D" id="2.40.100.10">
    <property type="entry name" value="Cyclophilin-like"/>
    <property type="match status" value="1"/>
</dbReference>
<reference evidence="6 7" key="1">
    <citation type="submission" date="2020-04" db="EMBL/GenBank/DDBJ databases">
        <authorList>
            <person name="Zhang R."/>
            <person name="Schippers A."/>
        </authorList>
    </citation>
    <scope>NUCLEOTIDE SEQUENCE [LARGE SCALE GENOMIC DNA]</scope>
    <source>
        <strain evidence="6 7">DSM 109850</strain>
    </source>
</reference>
<protein>
    <recommendedName>
        <fullName evidence="4">Peptidyl-prolyl cis-trans isomerase</fullName>
        <shortName evidence="4">PPIase</shortName>
        <ecNumber evidence="4">5.2.1.8</ecNumber>
    </recommendedName>
</protein>
<evidence type="ECO:0000256" key="4">
    <source>
        <dbReference type="RuleBase" id="RU363019"/>
    </source>
</evidence>
<dbReference type="AlphaFoldDB" id="A0A7Y0L3L5"/>
<comment type="caution">
    <text evidence="6">The sequence shown here is derived from an EMBL/GenBank/DDBJ whole genome shotgun (WGS) entry which is preliminary data.</text>
</comment>
<dbReference type="SUPFAM" id="SSF50891">
    <property type="entry name" value="Cyclophilin-like"/>
    <property type="match status" value="1"/>
</dbReference>
<comment type="catalytic activity">
    <reaction evidence="4">
        <text>[protein]-peptidylproline (omega=180) = [protein]-peptidylproline (omega=0)</text>
        <dbReference type="Rhea" id="RHEA:16237"/>
        <dbReference type="Rhea" id="RHEA-COMP:10747"/>
        <dbReference type="Rhea" id="RHEA-COMP:10748"/>
        <dbReference type="ChEBI" id="CHEBI:83833"/>
        <dbReference type="ChEBI" id="CHEBI:83834"/>
        <dbReference type="EC" id="5.2.1.8"/>
    </reaction>
</comment>
<dbReference type="Proteomes" id="UP000533476">
    <property type="component" value="Unassembled WGS sequence"/>
</dbReference>
<evidence type="ECO:0000313" key="6">
    <source>
        <dbReference type="EMBL" id="NMP22312.1"/>
    </source>
</evidence>
<dbReference type="InterPro" id="IPR029000">
    <property type="entry name" value="Cyclophilin-like_dom_sf"/>
</dbReference>
<dbReference type="EC" id="5.2.1.8" evidence="4"/>
<keyword evidence="3 4" id="KW-0413">Isomerase</keyword>
<comment type="function">
    <text evidence="1 4">PPIases accelerate the folding of proteins. It catalyzes the cis-trans isomerization of proline imidic peptide bonds in oligopeptides.</text>
</comment>
<evidence type="ECO:0000256" key="2">
    <source>
        <dbReference type="ARBA" id="ARBA00023110"/>
    </source>
</evidence>
<dbReference type="CDD" id="cd00317">
    <property type="entry name" value="cyclophilin"/>
    <property type="match status" value="1"/>
</dbReference>
<comment type="similarity">
    <text evidence="4">Belongs to the cyclophilin-type PPIase family.</text>
</comment>
<feature type="domain" description="PPIase cyclophilin-type" evidence="5">
    <location>
        <begin position="80"/>
        <end position="234"/>
    </location>
</feature>
<dbReference type="PANTHER" id="PTHR45625:SF4">
    <property type="entry name" value="PEPTIDYLPROLYL ISOMERASE DOMAIN AND WD REPEAT-CONTAINING PROTEIN 1"/>
    <property type="match status" value="1"/>
</dbReference>
<gene>
    <name evidence="6" type="ORF">HIJ39_08095</name>
</gene>